<name>A0AAD5XIR5_9FUNG</name>
<evidence type="ECO:0000256" key="3">
    <source>
        <dbReference type="ARBA" id="ARBA00022729"/>
    </source>
</evidence>
<gene>
    <name evidence="11" type="ORF">HK100_007259</name>
</gene>
<reference evidence="11" key="1">
    <citation type="submission" date="2020-05" db="EMBL/GenBank/DDBJ databases">
        <title>Phylogenomic resolution of chytrid fungi.</title>
        <authorList>
            <person name="Stajich J.E."/>
            <person name="Amses K."/>
            <person name="Simmons R."/>
            <person name="Seto K."/>
            <person name="Myers J."/>
            <person name="Bonds A."/>
            <person name="Quandt C.A."/>
            <person name="Barry K."/>
            <person name="Liu P."/>
            <person name="Grigoriev I."/>
            <person name="Longcore J.E."/>
            <person name="James T.Y."/>
        </authorList>
    </citation>
    <scope>NUCLEOTIDE SEQUENCE</scope>
    <source>
        <strain evidence="11">JEL0513</strain>
    </source>
</reference>
<dbReference type="PANTHER" id="PTHR22702">
    <property type="entry name" value="PROTEASE-ASSOCIATED DOMAIN-CONTAINING PROTEIN"/>
    <property type="match status" value="1"/>
</dbReference>
<evidence type="ECO:0000256" key="8">
    <source>
        <dbReference type="SAM" id="Phobius"/>
    </source>
</evidence>
<comment type="subcellular location">
    <subcellularLocation>
        <location evidence="1">Membrane</location>
    </subcellularLocation>
</comment>
<keyword evidence="3 9" id="KW-0732">Signal</keyword>
<dbReference type="Gene3D" id="3.30.40.10">
    <property type="entry name" value="Zinc/RING finger domain, C3HC4 (zinc finger)"/>
    <property type="match status" value="1"/>
</dbReference>
<dbReference type="SMART" id="SM00184">
    <property type="entry name" value="RING"/>
    <property type="match status" value="1"/>
</dbReference>
<dbReference type="EMBL" id="JADGJH010000341">
    <property type="protein sequence ID" value="KAJ3130890.1"/>
    <property type="molecule type" value="Genomic_DNA"/>
</dbReference>
<feature type="domain" description="RING-type" evidence="10">
    <location>
        <begin position="324"/>
        <end position="369"/>
    </location>
</feature>
<accession>A0AAD5XIR5</accession>
<feature type="chain" id="PRO_5042165426" description="RING-type domain-containing protein" evidence="9">
    <location>
        <begin position="30"/>
        <end position="413"/>
    </location>
</feature>
<protein>
    <recommendedName>
        <fullName evidence="10">RING-type domain-containing protein</fullName>
    </recommendedName>
</protein>
<feature type="transmembrane region" description="Helical" evidence="8">
    <location>
        <begin position="272"/>
        <end position="298"/>
    </location>
</feature>
<evidence type="ECO:0000256" key="1">
    <source>
        <dbReference type="ARBA" id="ARBA00004370"/>
    </source>
</evidence>
<evidence type="ECO:0000256" key="7">
    <source>
        <dbReference type="PROSITE-ProRule" id="PRU00175"/>
    </source>
</evidence>
<evidence type="ECO:0000256" key="6">
    <source>
        <dbReference type="ARBA" id="ARBA00023180"/>
    </source>
</evidence>
<comment type="caution">
    <text evidence="11">The sequence shown here is derived from an EMBL/GenBank/DDBJ whole genome shotgun (WGS) entry which is preliminary data.</text>
</comment>
<evidence type="ECO:0000313" key="12">
    <source>
        <dbReference type="Proteomes" id="UP001211907"/>
    </source>
</evidence>
<keyword evidence="6" id="KW-0325">Glycoprotein</keyword>
<dbReference type="InterPro" id="IPR013083">
    <property type="entry name" value="Znf_RING/FYVE/PHD"/>
</dbReference>
<keyword evidence="7" id="KW-0863">Zinc-finger</keyword>
<feature type="signal peptide" evidence="9">
    <location>
        <begin position="1"/>
        <end position="29"/>
    </location>
</feature>
<dbReference type="AlphaFoldDB" id="A0AAD5XIR5"/>
<organism evidence="11 12">
    <name type="scientific">Physocladia obscura</name>
    <dbReference type="NCBI Taxonomy" id="109957"/>
    <lineage>
        <taxon>Eukaryota</taxon>
        <taxon>Fungi</taxon>
        <taxon>Fungi incertae sedis</taxon>
        <taxon>Chytridiomycota</taxon>
        <taxon>Chytridiomycota incertae sedis</taxon>
        <taxon>Chytridiomycetes</taxon>
        <taxon>Chytridiales</taxon>
        <taxon>Chytriomycetaceae</taxon>
        <taxon>Physocladia</taxon>
    </lineage>
</organism>
<dbReference type="SUPFAM" id="SSF52025">
    <property type="entry name" value="PA domain"/>
    <property type="match status" value="1"/>
</dbReference>
<keyword evidence="4 8" id="KW-1133">Transmembrane helix</keyword>
<dbReference type="GO" id="GO:0016020">
    <property type="term" value="C:membrane"/>
    <property type="evidence" value="ECO:0007669"/>
    <property type="project" value="UniProtKB-SubCell"/>
</dbReference>
<evidence type="ECO:0000259" key="10">
    <source>
        <dbReference type="PROSITE" id="PS50089"/>
    </source>
</evidence>
<sequence length="413" mass="45359">MKTNGKNKIGAGTMWSWAVVVAMAAGAQAASISYVGGAGLAERVAARQSAIGTAAAMSEHRAPPASQRLAAAWRLVPVAGLACSVLAEDKISYADYSESAPWVALVRRGDCPFVDKVRTLQTLGAAAVVVADDSSPLQDTRLVTMIAPYNQDQDIHIPSFFISAKSYHKLLREASIAASRHRAYCHTYESENRDRTGNSPNTIAPAVARSLWARIYAFLFPEDLFEGHKMESDSSASHSSCLSASSSSSQQQPGNSQFLRIEITESTFQNKLYLISVFIAAPLLSSFMFQLIHFVYLFKKSIDNIIASRTHEYAYEYGSRDNLCAICLDDYLDGDLLRILPCHHEYHVACVDRSIGDDETASDVDRDTCKDENGFLKETARERIFGISTDTDSVISKESYNVDNEFEATVPFI</sequence>
<evidence type="ECO:0000256" key="5">
    <source>
        <dbReference type="ARBA" id="ARBA00023136"/>
    </source>
</evidence>
<dbReference type="SUPFAM" id="SSF57850">
    <property type="entry name" value="RING/U-box"/>
    <property type="match status" value="1"/>
</dbReference>
<dbReference type="PANTHER" id="PTHR22702:SF1">
    <property type="entry name" value="PROTEASE-ASSOCIATED DOMAIN-CONTAINING PROTEIN 1"/>
    <property type="match status" value="1"/>
</dbReference>
<dbReference type="PROSITE" id="PS50089">
    <property type="entry name" value="ZF_RING_2"/>
    <property type="match status" value="1"/>
</dbReference>
<evidence type="ECO:0000256" key="9">
    <source>
        <dbReference type="SAM" id="SignalP"/>
    </source>
</evidence>
<dbReference type="Gene3D" id="3.50.30.30">
    <property type="match status" value="1"/>
</dbReference>
<dbReference type="Pfam" id="PF02225">
    <property type="entry name" value="PA"/>
    <property type="match status" value="1"/>
</dbReference>
<keyword evidence="7" id="KW-0862">Zinc</keyword>
<dbReference type="Proteomes" id="UP001211907">
    <property type="component" value="Unassembled WGS sequence"/>
</dbReference>
<keyword evidence="5 8" id="KW-0472">Membrane</keyword>
<evidence type="ECO:0000256" key="2">
    <source>
        <dbReference type="ARBA" id="ARBA00022692"/>
    </source>
</evidence>
<keyword evidence="7" id="KW-0479">Metal-binding</keyword>
<dbReference type="InterPro" id="IPR003137">
    <property type="entry name" value="PA_domain"/>
</dbReference>
<dbReference type="GO" id="GO:0008270">
    <property type="term" value="F:zinc ion binding"/>
    <property type="evidence" value="ECO:0007669"/>
    <property type="project" value="UniProtKB-KW"/>
</dbReference>
<evidence type="ECO:0000256" key="4">
    <source>
        <dbReference type="ARBA" id="ARBA00022989"/>
    </source>
</evidence>
<proteinExistence type="predicted"/>
<dbReference type="Pfam" id="PF17123">
    <property type="entry name" value="zf-RING_11"/>
    <property type="match status" value="1"/>
</dbReference>
<dbReference type="InterPro" id="IPR046450">
    <property type="entry name" value="PA_dom_sf"/>
</dbReference>
<keyword evidence="12" id="KW-1185">Reference proteome</keyword>
<keyword evidence="2 8" id="KW-0812">Transmembrane</keyword>
<dbReference type="InterPro" id="IPR001841">
    <property type="entry name" value="Znf_RING"/>
</dbReference>
<evidence type="ECO:0000313" key="11">
    <source>
        <dbReference type="EMBL" id="KAJ3130890.1"/>
    </source>
</evidence>